<dbReference type="InterPro" id="IPR008763">
    <property type="entry name" value="Peptidase_S55"/>
</dbReference>
<protein>
    <submittedName>
        <fullName evidence="2">SpoIVB peptidase</fullName>
        <ecNumber evidence="2">3.4.21.116</ecNumber>
    </submittedName>
</protein>
<dbReference type="InterPro" id="IPR009003">
    <property type="entry name" value="Peptidase_S1_PA"/>
</dbReference>
<name>A0A6N2RH04_9FIRM</name>
<keyword evidence="2" id="KW-0378">Hydrolase</keyword>
<dbReference type="Gene3D" id="2.30.42.10">
    <property type="match status" value="1"/>
</dbReference>
<dbReference type="SUPFAM" id="SSF50156">
    <property type="entry name" value="PDZ domain-like"/>
    <property type="match status" value="1"/>
</dbReference>
<gene>
    <name evidence="2" type="primary">spoIVB</name>
    <name evidence="2" type="ORF">AULFYP135_00443</name>
</gene>
<evidence type="ECO:0000313" key="2">
    <source>
        <dbReference type="EMBL" id="VYS80643.1"/>
    </source>
</evidence>
<proteinExistence type="predicted"/>
<dbReference type="NCBIfam" id="TIGR02860">
    <property type="entry name" value="spore_IV_B"/>
    <property type="match status" value="1"/>
</dbReference>
<dbReference type="EC" id="3.4.21.116" evidence="2"/>
<evidence type="ECO:0000259" key="1">
    <source>
        <dbReference type="PROSITE" id="PS51494"/>
    </source>
</evidence>
<feature type="domain" description="Peptidase S55" evidence="1">
    <location>
        <begin position="176"/>
        <end position="410"/>
    </location>
</feature>
<dbReference type="InterPro" id="IPR014219">
    <property type="entry name" value="SpoIVB"/>
</dbReference>
<dbReference type="InterPro" id="IPR036034">
    <property type="entry name" value="PDZ_sf"/>
</dbReference>
<dbReference type="Pfam" id="PF05580">
    <property type="entry name" value="Peptidase_S55"/>
    <property type="match status" value="1"/>
</dbReference>
<dbReference type="SUPFAM" id="SSF50494">
    <property type="entry name" value="Trypsin-like serine proteases"/>
    <property type="match status" value="1"/>
</dbReference>
<dbReference type="EMBL" id="CACRSL010000003">
    <property type="protein sequence ID" value="VYS80643.1"/>
    <property type="molecule type" value="Genomic_DNA"/>
</dbReference>
<dbReference type="AlphaFoldDB" id="A0A6N2RH04"/>
<dbReference type="GO" id="GO:0016787">
    <property type="term" value="F:hydrolase activity"/>
    <property type="evidence" value="ECO:0007669"/>
    <property type="project" value="UniProtKB-KW"/>
</dbReference>
<organism evidence="2">
    <name type="scientific">uncultured Anaerotruncus sp</name>
    <dbReference type="NCBI Taxonomy" id="905011"/>
    <lineage>
        <taxon>Bacteria</taxon>
        <taxon>Bacillati</taxon>
        <taxon>Bacillota</taxon>
        <taxon>Clostridia</taxon>
        <taxon>Eubacteriales</taxon>
        <taxon>Oscillospiraceae</taxon>
        <taxon>Anaerotruncus</taxon>
        <taxon>environmental samples</taxon>
    </lineage>
</organism>
<accession>A0A6N2RH04</accession>
<dbReference type="Pfam" id="PF17820">
    <property type="entry name" value="PDZ_6"/>
    <property type="match status" value="1"/>
</dbReference>
<dbReference type="PROSITE" id="PS51494">
    <property type="entry name" value="SPOIVB"/>
    <property type="match status" value="1"/>
</dbReference>
<reference evidence="2" key="1">
    <citation type="submission" date="2019-11" db="EMBL/GenBank/DDBJ databases">
        <authorList>
            <person name="Feng L."/>
        </authorList>
    </citation>
    <scope>NUCLEOTIDE SEQUENCE</scope>
    <source>
        <strain evidence="2">AundefinedLFYP135</strain>
    </source>
</reference>
<sequence length="410" mass="43521">MKRLYQKFASVTCVAIAALLCFTLYMQVTLPDDFYVVEGEPFSIRAGRYITAMEPAEGLPAHAYDQSGNSYHLDLKMFGAIGIKQVNVQVVERNYVIPGGNPFGLKMFTEGVMVVGLSDINLDGQAVNPAKEAGIATGDIILSIGGRKVSSNEDVAAAVSGSQGKAVAVELRRKNTRMKVSLKPVKSPDDGSYKAGIWVRDSSAGIGTMTYYNPTSMAYGGLGHAICDVDTGELMPLSSGEIVGVTITGVGKGVSGKPGELRGSFNGSGRMGSLEMNNETGVFGLLERIPVSGEAIPLAVRHEVQTGPAEIRTTLSGDKPQNYSIVIEKINFSDSNPTKNMVIRVTDPTLLEKTGGIVQGMSGSPIIQNGRLVGAVTHVFVNDPTRGYAIFAENMEKSSKIIESGSRKVS</sequence>
<dbReference type="InterPro" id="IPR041489">
    <property type="entry name" value="PDZ_6"/>
</dbReference>